<organism evidence="1">
    <name type="scientific">uncultured Solirubrobacterales bacterium</name>
    <dbReference type="NCBI Taxonomy" id="768556"/>
    <lineage>
        <taxon>Bacteria</taxon>
        <taxon>Bacillati</taxon>
        <taxon>Actinomycetota</taxon>
        <taxon>Thermoleophilia</taxon>
        <taxon>Solirubrobacterales</taxon>
        <taxon>environmental samples</taxon>
    </lineage>
</organism>
<accession>A0A6J4S2A7</accession>
<reference evidence="1" key="1">
    <citation type="submission" date="2020-02" db="EMBL/GenBank/DDBJ databases">
        <authorList>
            <person name="Meier V. D."/>
        </authorList>
    </citation>
    <scope>NUCLEOTIDE SEQUENCE</scope>
    <source>
        <strain evidence="1">AVDCRST_MAG45</strain>
    </source>
</reference>
<name>A0A6J4S2A7_9ACTN</name>
<proteinExistence type="predicted"/>
<evidence type="ECO:0000313" key="1">
    <source>
        <dbReference type="EMBL" id="CAA9483485.1"/>
    </source>
</evidence>
<protein>
    <submittedName>
        <fullName evidence="1">Uncharacterized protein</fullName>
    </submittedName>
</protein>
<gene>
    <name evidence="1" type="ORF">AVDCRST_MAG45-304</name>
</gene>
<dbReference type="AlphaFoldDB" id="A0A6J4S2A7"/>
<dbReference type="EMBL" id="CADCVU010000028">
    <property type="protein sequence ID" value="CAA9483485.1"/>
    <property type="molecule type" value="Genomic_DNA"/>
</dbReference>
<sequence length="115" mass="12987">MAAADAALPERGLNCADRPRMEVLYVHPSDRPNRFSRSMYQRIRTYMRQMSYRLNADALTSSQGRVGADYRVRCKPSGLIDIRVLESTTTAARDDWSVIQGDLKRAGHDSPRASI</sequence>